<evidence type="ECO:0000256" key="2">
    <source>
        <dbReference type="ARBA" id="ARBA00023125"/>
    </source>
</evidence>
<dbReference type="PANTHER" id="PTHR33164">
    <property type="entry name" value="TRANSCRIPTIONAL REGULATOR, MARR FAMILY"/>
    <property type="match status" value="1"/>
</dbReference>
<name>A0ABM8B111_9BACT</name>
<dbReference type="InterPro" id="IPR039422">
    <property type="entry name" value="MarR/SlyA-like"/>
</dbReference>
<dbReference type="InterPro" id="IPR036390">
    <property type="entry name" value="WH_DNA-bd_sf"/>
</dbReference>
<protein>
    <submittedName>
        <fullName evidence="5">Transcriptional regulator</fullName>
    </submittedName>
</protein>
<proteinExistence type="predicted"/>
<accession>A0ABM8B111</accession>
<dbReference type="EMBL" id="AP026709">
    <property type="protein sequence ID" value="BDQ37238.1"/>
    <property type="molecule type" value="Genomic_DNA"/>
</dbReference>
<dbReference type="Proteomes" id="UP001317742">
    <property type="component" value="Chromosome"/>
</dbReference>
<dbReference type="SUPFAM" id="SSF46785">
    <property type="entry name" value="Winged helix' DNA-binding domain"/>
    <property type="match status" value="1"/>
</dbReference>
<evidence type="ECO:0000259" key="4">
    <source>
        <dbReference type="PROSITE" id="PS50995"/>
    </source>
</evidence>
<dbReference type="SMART" id="SM00347">
    <property type="entry name" value="HTH_MARR"/>
    <property type="match status" value="1"/>
</dbReference>
<reference evidence="5 6" key="1">
    <citation type="submission" date="2022-08" db="EMBL/GenBank/DDBJ databases">
        <title>Genome Sequence of the sulphate-reducing bacterium, Pseudodesulfovibrio sp. SYK.</title>
        <authorList>
            <person name="Kondo R."/>
            <person name="Kataoka T."/>
        </authorList>
    </citation>
    <scope>NUCLEOTIDE SEQUENCE [LARGE SCALE GENOMIC DNA]</scope>
    <source>
        <strain evidence="5 6">SYK</strain>
    </source>
</reference>
<sequence>MTRRIKYNLENSTGSLLNRASQLLRLGLNRKISDARCCATAEQWKILTNLSQTNGMTQQELAEKSFKSKASMTKMIDRLESRKLVTRQPAPEDRRYNRIHLSSKGSIELKALMPLAQLNLTQAEQGLSKKELNTFKIVLKKIIVNMENNYGYK</sequence>
<dbReference type="PANTHER" id="PTHR33164:SF64">
    <property type="entry name" value="TRANSCRIPTIONAL REGULATOR SLYA"/>
    <property type="match status" value="1"/>
</dbReference>
<dbReference type="Pfam" id="PF01047">
    <property type="entry name" value="MarR"/>
    <property type="match status" value="1"/>
</dbReference>
<dbReference type="Gene3D" id="1.10.10.10">
    <property type="entry name" value="Winged helix-like DNA-binding domain superfamily/Winged helix DNA-binding domain"/>
    <property type="match status" value="1"/>
</dbReference>
<dbReference type="InterPro" id="IPR036388">
    <property type="entry name" value="WH-like_DNA-bd_sf"/>
</dbReference>
<keyword evidence="6" id="KW-1185">Reference proteome</keyword>
<gene>
    <name evidence="5" type="ORF">SYK_15980</name>
</gene>
<dbReference type="PROSITE" id="PS50995">
    <property type="entry name" value="HTH_MARR_2"/>
    <property type="match status" value="1"/>
</dbReference>
<dbReference type="PRINTS" id="PR00598">
    <property type="entry name" value="HTHMARR"/>
</dbReference>
<evidence type="ECO:0000313" key="6">
    <source>
        <dbReference type="Proteomes" id="UP001317742"/>
    </source>
</evidence>
<evidence type="ECO:0000256" key="3">
    <source>
        <dbReference type="ARBA" id="ARBA00023163"/>
    </source>
</evidence>
<organism evidence="5 6">
    <name type="scientific">Pseudodesulfovibrio nedwellii</name>
    <dbReference type="NCBI Taxonomy" id="2973072"/>
    <lineage>
        <taxon>Bacteria</taxon>
        <taxon>Pseudomonadati</taxon>
        <taxon>Thermodesulfobacteriota</taxon>
        <taxon>Desulfovibrionia</taxon>
        <taxon>Desulfovibrionales</taxon>
        <taxon>Desulfovibrionaceae</taxon>
    </lineage>
</organism>
<dbReference type="RefSeq" id="WP_281763095.1">
    <property type="nucleotide sequence ID" value="NZ_AP026709.1"/>
</dbReference>
<keyword evidence="2" id="KW-0238">DNA-binding</keyword>
<dbReference type="InterPro" id="IPR000835">
    <property type="entry name" value="HTH_MarR-typ"/>
</dbReference>
<keyword evidence="3" id="KW-0804">Transcription</keyword>
<feature type="domain" description="HTH marR-type" evidence="4">
    <location>
        <begin position="10"/>
        <end position="144"/>
    </location>
</feature>
<keyword evidence="1" id="KW-0805">Transcription regulation</keyword>
<evidence type="ECO:0000256" key="1">
    <source>
        <dbReference type="ARBA" id="ARBA00023015"/>
    </source>
</evidence>
<evidence type="ECO:0000313" key="5">
    <source>
        <dbReference type="EMBL" id="BDQ37238.1"/>
    </source>
</evidence>